<evidence type="ECO:0000313" key="3">
    <source>
        <dbReference type="EMBL" id="KRM10017.1"/>
    </source>
</evidence>
<evidence type="ECO:0000256" key="1">
    <source>
        <dbReference type="SAM" id="Phobius"/>
    </source>
</evidence>
<evidence type="ECO:0000313" key="5">
    <source>
        <dbReference type="Proteomes" id="UP000051966"/>
    </source>
</evidence>
<reference evidence="3 5" key="2">
    <citation type="journal article" date="2015" name="Genome Announc.">
        <title>Expanding the biotechnology potential of lactobacilli through comparative genomics of 213 strains and associated genera.</title>
        <authorList>
            <person name="Sun Z."/>
            <person name="Harris H.M."/>
            <person name="McCann A."/>
            <person name="Guo C."/>
            <person name="Argimon S."/>
            <person name="Zhang W."/>
            <person name="Yang X."/>
            <person name="Jeffery I.B."/>
            <person name="Cooney J.C."/>
            <person name="Kagawa T.F."/>
            <person name="Liu W."/>
            <person name="Song Y."/>
            <person name="Salvetti E."/>
            <person name="Wrobel A."/>
            <person name="Rasinkangas P."/>
            <person name="Parkhill J."/>
            <person name="Rea M.C."/>
            <person name="O'Sullivan O."/>
            <person name="Ritari J."/>
            <person name="Douillard F.P."/>
            <person name="Paul Ross R."/>
            <person name="Yang R."/>
            <person name="Briner A.E."/>
            <person name="Felis G.E."/>
            <person name="de Vos W.M."/>
            <person name="Barrangou R."/>
            <person name="Klaenhammer T.R."/>
            <person name="Caufield P.W."/>
            <person name="Cui Y."/>
            <person name="Zhang H."/>
            <person name="O'Toole P.W."/>
        </authorList>
    </citation>
    <scope>NUCLEOTIDE SEQUENCE [LARGE SCALE GENOMIC DNA]</scope>
    <source>
        <strain evidence="3 5">DSM 18382</strain>
    </source>
</reference>
<feature type="transmembrane region" description="Helical" evidence="1">
    <location>
        <begin position="93"/>
        <end position="113"/>
    </location>
</feature>
<protein>
    <submittedName>
        <fullName evidence="2">Integral membrane protein</fullName>
    </submittedName>
</protein>
<dbReference type="Proteomes" id="UP000019488">
    <property type="component" value="Unassembled WGS sequence"/>
</dbReference>
<dbReference type="EMBL" id="BAKI01000001">
    <property type="protein sequence ID" value="GAF35165.1"/>
    <property type="molecule type" value="Genomic_DNA"/>
</dbReference>
<gene>
    <name evidence="3" type="ORF">FD41_GL002199</name>
    <name evidence="2" type="ORF">JCM14108_41</name>
</gene>
<keyword evidence="1" id="KW-1133">Transmembrane helix</keyword>
<accession>X0Q9B0</accession>
<evidence type="ECO:0000313" key="2">
    <source>
        <dbReference type="EMBL" id="GAF35165.1"/>
    </source>
</evidence>
<reference evidence="2" key="1">
    <citation type="journal article" date="2014" name="Genome Announc.">
        <title>Draft Genome Sequences of Two Lactobacillus Strains, L. farraginis JCM 14108T and L. composti JCM 14202T, Isolated from Compost of Distilled Shochu Residue.</title>
        <authorList>
            <person name="Yuki M."/>
            <person name="Oshima K."/>
            <person name="Suda W."/>
            <person name="Kitahara M."/>
            <person name="Kitamura K."/>
            <person name="Iida T."/>
            <person name="Hattori M."/>
            <person name="Ohkuma M."/>
        </authorList>
    </citation>
    <scope>NUCLEOTIDE SEQUENCE [LARGE SCALE GENOMIC DNA]</scope>
    <source>
        <strain evidence="2">JCM 14108</strain>
    </source>
</reference>
<dbReference type="PATRIC" id="fig|1423743.5.peg.2259"/>
<keyword evidence="5" id="KW-1185">Reference proteome</keyword>
<dbReference type="InterPro" id="IPR010178">
    <property type="entry name" value="Lit"/>
</dbReference>
<organism evidence="2 4">
    <name type="scientific">Lentilactobacillus farraginis DSM 18382 = JCM 14108</name>
    <dbReference type="NCBI Taxonomy" id="1423743"/>
    <lineage>
        <taxon>Bacteria</taxon>
        <taxon>Bacillati</taxon>
        <taxon>Bacillota</taxon>
        <taxon>Bacilli</taxon>
        <taxon>Lactobacillales</taxon>
        <taxon>Lactobacillaceae</taxon>
        <taxon>Lentilactobacillus</taxon>
    </lineage>
</organism>
<keyword evidence="1" id="KW-0812">Transmembrane</keyword>
<feature type="transmembrane region" description="Helical" evidence="1">
    <location>
        <begin position="7"/>
        <end position="33"/>
    </location>
</feature>
<keyword evidence="1" id="KW-0472">Membrane</keyword>
<dbReference type="EMBL" id="AZFY01000034">
    <property type="protein sequence ID" value="KRM10017.1"/>
    <property type="molecule type" value="Genomic_DNA"/>
</dbReference>
<dbReference type="Proteomes" id="UP000051966">
    <property type="component" value="Unassembled WGS sequence"/>
</dbReference>
<feature type="transmembrane region" description="Helical" evidence="1">
    <location>
        <begin position="180"/>
        <end position="202"/>
    </location>
</feature>
<feature type="transmembrane region" description="Helical" evidence="1">
    <location>
        <begin position="120"/>
        <end position="144"/>
    </location>
</feature>
<dbReference type="AlphaFoldDB" id="X0Q9B0"/>
<name>X0Q9B0_9LACO</name>
<dbReference type="STRING" id="1423743.FD41_GL002199"/>
<dbReference type="eggNOG" id="COG4478">
    <property type="taxonomic scope" value="Bacteria"/>
</dbReference>
<comment type="caution">
    <text evidence="2">The sequence shown here is derived from an EMBL/GenBank/DDBJ whole genome shotgun (WGS) entry which is preliminary data.</text>
</comment>
<dbReference type="NCBIfam" id="TIGR01906">
    <property type="entry name" value="integ_TIGR01906"/>
    <property type="match status" value="1"/>
</dbReference>
<dbReference type="Pfam" id="PF07314">
    <property type="entry name" value="Lit"/>
    <property type="match status" value="1"/>
</dbReference>
<evidence type="ECO:0000313" key="4">
    <source>
        <dbReference type="Proteomes" id="UP000019488"/>
    </source>
</evidence>
<proteinExistence type="predicted"/>
<dbReference type="RefSeq" id="WP_338034171.1">
    <property type="nucleotide sequence ID" value="NZ_AZFY01000034.1"/>
</dbReference>
<sequence length="222" mass="25534">MKLTIKQILYAVVILLGSLSLAIFLTINSVWLFNINIHLLHLPAVTGISAGKLHGEYLRIVNYIQNPFIHELKLKYFISSPNGLQHFKDVRHLVIFNNIMALIFAPIAGVLIHKLNKQSLTWLLMTPVKVVAILALVIVSIMFVNFEQLFVYFHELLFRNNDWIFDPNLDPVINMLPDTFFFECFGLFFTIFLLLQFGVYLLGRKSLIRQDPSLKSSKSGKQ</sequence>